<dbReference type="EC" id="6.3.2.1" evidence="8"/>
<dbReference type="Gene3D" id="3.30.1300.10">
    <property type="entry name" value="Pantoate-beta-alanine ligase, C-terminal domain"/>
    <property type="match status" value="1"/>
</dbReference>
<evidence type="ECO:0000256" key="7">
    <source>
        <dbReference type="ARBA" id="ARBA00048258"/>
    </source>
</evidence>
<dbReference type="InterPro" id="IPR003721">
    <property type="entry name" value="Pantoate_ligase"/>
</dbReference>
<comment type="catalytic activity">
    <reaction evidence="7 8">
        <text>(R)-pantoate + beta-alanine + ATP = (R)-pantothenate + AMP + diphosphate + H(+)</text>
        <dbReference type="Rhea" id="RHEA:10912"/>
        <dbReference type="ChEBI" id="CHEBI:15378"/>
        <dbReference type="ChEBI" id="CHEBI:15980"/>
        <dbReference type="ChEBI" id="CHEBI:29032"/>
        <dbReference type="ChEBI" id="CHEBI:30616"/>
        <dbReference type="ChEBI" id="CHEBI:33019"/>
        <dbReference type="ChEBI" id="CHEBI:57966"/>
        <dbReference type="ChEBI" id="CHEBI:456215"/>
        <dbReference type="EC" id="6.3.2.1"/>
    </reaction>
</comment>
<dbReference type="PANTHER" id="PTHR21299:SF1">
    <property type="entry name" value="PANTOATE--BETA-ALANINE LIGASE"/>
    <property type="match status" value="1"/>
</dbReference>
<dbReference type="GO" id="GO:0004592">
    <property type="term" value="F:pantoate-beta-alanine ligase activity"/>
    <property type="evidence" value="ECO:0007669"/>
    <property type="project" value="UniProtKB-EC"/>
</dbReference>
<dbReference type="Proteomes" id="UP000838749">
    <property type="component" value="Unassembled WGS sequence"/>
</dbReference>
<name>A0ABM9B8H7_9BACL</name>
<dbReference type="Pfam" id="PF02569">
    <property type="entry name" value="Pantoate_ligase"/>
    <property type="match status" value="1"/>
</dbReference>
<comment type="pathway">
    <text evidence="1 8">Cofactor biosynthesis; (R)-pantothenate biosynthesis; (R)-pantothenate from (R)-pantoate and beta-alanine: step 1/1.</text>
</comment>
<evidence type="ECO:0000256" key="2">
    <source>
        <dbReference type="ARBA" id="ARBA00009256"/>
    </source>
</evidence>
<dbReference type="InterPro" id="IPR042176">
    <property type="entry name" value="Pantoate_ligase_C"/>
</dbReference>
<proteinExistence type="inferred from homology"/>
<feature type="binding site" evidence="8">
    <location>
        <position position="66"/>
    </location>
    <ligand>
        <name>(R)-pantoate</name>
        <dbReference type="ChEBI" id="CHEBI:15980"/>
    </ligand>
</feature>
<dbReference type="SUPFAM" id="SSF52374">
    <property type="entry name" value="Nucleotidylyl transferase"/>
    <property type="match status" value="1"/>
</dbReference>
<dbReference type="NCBIfam" id="TIGR00018">
    <property type="entry name" value="panC"/>
    <property type="match status" value="1"/>
</dbReference>
<comment type="subunit">
    <text evidence="8">Homodimer.</text>
</comment>
<comment type="function">
    <text evidence="8">Catalyzes the condensation of pantoate with beta-alanine in an ATP-dependent reaction via a pantoyl-adenylate intermediate.</text>
</comment>
<sequence>MGNKMRVVRSVKQLREALEYMRQGGHTPIGFVPTMGYLHEGHASLLRRAGEMSNTVVMSIFVNPLQFGPNEDFDSYPRDEERDLELAEREGVDIVFIPSVEEMYPQPTRTTVSVSELTTRLCGASRPGHFNGVTTVVNKLFNIVQPDYAFFGLKDAQQVAVLRRMVSDLNMNVEIVPCPIVREGDGLALSSRNVFLSPEERSQALVLSRSLREARQAIEEGKVTTVAEVRELLTSVVSSSPLAVIDYAEILTFPNLEGLENEVLLTDVNGEIIIALAVKFGRTRLIDNNVFIPKEVAALV</sequence>
<evidence type="ECO:0000256" key="6">
    <source>
        <dbReference type="ARBA" id="ARBA00022840"/>
    </source>
</evidence>
<keyword evidence="6 8" id="KW-0067">ATP-binding</keyword>
<dbReference type="CDD" id="cd00560">
    <property type="entry name" value="PanC"/>
    <property type="match status" value="1"/>
</dbReference>
<comment type="miscellaneous">
    <text evidence="8">The reaction proceeds by a bi uni uni bi ping pong mechanism.</text>
</comment>
<feature type="binding site" evidence="8">
    <location>
        <position position="66"/>
    </location>
    <ligand>
        <name>beta-alanine</name>
        <dbReference type="ChEBI" id="CHEBI:57966"/>
    </ligand>
</feature>
<comment type="caution">
    <text evidence="9">The sequence shown here is derived from an EMBL/GenBank/DDBJ whole genome shotgun (WGS) entry which is preliminary data.</text>
</comment>
<protein>
    <recommendedName>
        <fullName evidence="8">Pantothenate synthetase</fullName>
        <shortName evidence="8">PS</shortName>
        <ecNumber evidence="8">6.3.2.1</ecNumber>
    </recommendedName>
    <alternativeName>
        <fullName evidence="8">Pantoate--beta-alanine ligase</fullName>
    </alternativeName>
    <alternativeName>
        <fullName evidence="8">Pantoate-activating enzyme</fullName>
    </alternativeName>
</protein>
<feature type="binding site" evidence="8">
    <location>
        <begin position="152"/>
        <end position="155"/>
    </location>
    <ligand>
        <name>ATP</name>
        <dbReference type="ChEBI" id="CHEBI:30616"/>
    </ligand>
</feature>
<comment type="subcellular location">
    <subcellularLocation>
        <location evidence="8">Cytoplasm</location>
    </subcellularLocation>
</comment>
<keyword evidence="8" id="KW-0963">Cytoplasm</keyword>
<evidence type="ECO:0000256" key="4">
    <source>
        <dbReference type="ARBA" id="ARBA00022655"/>
    </source>
</evidence>
<dbReference type="InterPro" id="IPR014729">
    <property type="entry name" value="Rossmann-like_a/b/a_fold"/>
</dbReference>
<dbReference type="EMBL" id="CAKMAB010000004">
    <property type="protein sequence ID" value="CAH1054843.1"/>
    <property type="molecule type" value="Genomic_DNA"/>
</dbReference>
<gene>
    <name evidence="8 9" type="primary">panC</name>
    <name evidence="9" type="ORF">PAECIP111894_00993</name>
</gene>
<reference evidence="9" key="1">
    <citation type="submission" date="2021-12" db="EMBL/GenBank/DDBJ databases">
        <authorList>
            <person name="Criscuolo A."/>
        </authorList>
    </citation>
    <scope>NUCLEOTIDE SEQUENCE</scope>
    <source>
        <strain evidence="9">CIP111894</strain>
    </source>
</reference>
<feature type="binding site" evidence="8">
    <location>
        <begin position="189"/>
        <end position="192"/>
    </location>
    <ligand>
        <name>ATP</name>
        <dbReference type="ChEBI" id="CHEBI:30616"/>
    </ligand>
</feature>
<evidence type="ECO:0000313" key="9">
    <source>
        <dbReference type="EMBL" id="CAH1054843.1"/>
    </source>
</evidence>
<evidence type="ECO:0000256" key="1">
    <source>
        <dbReference type="ARBA" id="ARBA00004990"/>
    </source>
</evidence>
<dbReference type="PANTHER" id="PTHR21299">
    <property type="entry name" value="CYTIDYLATE KINASE/PANTOATE-BETA-ALANINE LIGASE"/>
    <property type="match status" value="1"/>
</dbReference>
<keyword evidence="3 8" id="KW-0436">Ligase</keyword>
<accession>A0ABM9B8H7</accession>
<dbReference type="Gene3D" id="3.40.50.620">
    <property type="entry name" value="HUPs"/>
    <property type="match status" value="1"/>
</dbReference>
<dbReference type="NCBIfam" id="TIGR00125">
    <property type="entry name" value="cyt_tran_rel"/>
    <property type="match status" value="1"/>
</dbReference>
<dbReference type="InterPro" id="IPR004821">
    <property type="entry name" value="Cyt_trans-like"/>
</dbReference>
<feature type="active site" description="Proton donor" evidence="8">
    <location>
        <position position="42"/>
    </location>
</feature>
<feature type="binding site" evidence="8">
    <location>
        <begin position="35"/>
        <end position="42"/>
    </location>
    <ligand>
        <name>ATP</name>
        <dbReference type="ChEBI" id="CHEBI:30616"/>
    </ligand>
</feature>
<dbReference type="HAMAP" id="MF_00158">
    <property type="entry name" value="PanC"/>
    <property type="match status" value="1"/>
</dbReference>
<comment type="similarity">
    <text evidence="2 8">Belongs to the pantothenate synthetase family.</text>
</comment>
<evidence type="ECO:0000256" key="8">
    <source>
        <dbReference type="HAMAP-Rule" id="MF_00158"/>
    </source>
</evidence>
<keyword evidence="10" id="KW-1185">Reference proteome</keyword>
<keyword evidence="5 8" id="KW-0547">Nucleotide-binding</keyword>
<organism evidence="9 10">
    <name type="scientific">Paenibacillus pseudetheri</name>
    <dbReference type="NCBI Taxonomy" id="2897682"/>
    <lineage>
        <taxon>Bacteria</taxon>
        <taxon>Bacillati</taxon>
        <taxon>Bacillota</taxon>
        <taxon>Bacilli</taxon>
        <taxon>Bacillales</taxon>
        <taxon>Paenibacillaceae</taxon>
        <taxon>Paenibacillus</taxon>
    </lineage>
</organism>
<evidence type="ECO:0000256" key="3">
    <source>
        <dbReference type="ARBA" id="ARBA00022598"/>
    </source>
</evidence>
<evidence type="ECO:0000313" key="10">
    <source>
        <dbReference type="Proteomes" id="UP000838749"/>
    </source>
</evidence>
<keyword evidence="4 8" id="KW-0566">Pantothenate biosynthesis</keyword>
<feature type="binding site" evidence="8">
    <location>
        <position position="181"/>
    </location>
    <ligand>
        <name>ATP</name>
        <dbReference type="ChEBI" id="CHEBI:30616"/>
    </ligand>
</feature>
<feature type="binding site" evidence="8">
    <location>
        <position position="158"/>
    </location>
    <ligand>
        <name>(R)-pantoate</name>
        <dbReference type="ChEBI" id="CHEBI:15980"/>
    </ligand>
</feature>
<evidence type="ECO:0000256" key="5">
    <source>
        <dbReference type="ARBA" id="ARBA00022741"/>
    </source>
</evidence>